<gene>
    <name evidence="2" type="ORF">HPB48_026913</name>
</gene>
<dbReference type="AlphaFoldDB" id="A0A9J6HAW6"/>
<name>A0A9J6HAW6_HAELO</name>
<evidence type="ECO:0000259" key="1">
    <source>
        <dbReference type="Pfam" id="PF20700"/>
    </source>
</evidence>
<dbReference type="EMBL" id="JABSTR010003385">
    <property type="protein sequence ID" value="KAH9384883.1"/>
    <property type="molecule type" value="Genomic_DNA"/>
</dbReference>
<dbReference type="OrthoDB" id="10069847at2759"/>
<dbReference type="Proteomes" id="UP000821853">
    <property type="component" value="Unassembled WGS sequence"/>
</dbReference>
<sequence length="138" mass="15607">MEVTLSKNITVVYDGPWLTRGHASHIGVGCVIEFYTGLVLDCAVLSNFCLGCSLGPKETDPKYNEWKRTHQCQTKTQTLPLGAWKLWQHFCSLAARWKKMASTTPPSFVMATGVRTWRCAMKKFMAYSAHKGRLYQPC</sequence>
<protein>
    <recommendedName>
        <fullName evidence="1">Mutator-like transposase domain-containing protein</fullName>
    </recommendedName>
</protein>
<proteinExistence type="predicted"/>
<comment type="caution">
    <text evidence="2">The sequence shown here is derived from an EMBL/GenBank/DDBJ whole genome shotgun (WGS) entry which is preliminary data.</text>
</comment>
<reference evidence="2 3" key="1">
    <citation type="journal article" date="2020" name="Cell">
        <title>Large-Scale Comparative Analyses of Tick Genomes Elucidate Their Genetic Diversity and Vector Capacities.</title>
        <authorList>
            <consortium name="Tick Genome and Microbiome Consortium (TIGMIC)"/>
            <person name="Jia N."/>
            <person name="Wang J."/>
            <person name="Shi W."/>
            <person name="Du L."/>
            <person name="Sun Y."/>
            <person name="Zhan W."/>
            <person name="Jiang J.F."/>
            <person name="Wang Q."/>
            <person name="Zhang B."/>
            <person name="Ji P."/>
            <person name="Bell-Sakyi L."/>
            <person name="Cui X.M."/>
            <person name="Yuan T.T."/>
            <person name="Jiang B.G."/>
            <person name="Yang W.F."/>
            <person name="Lam T.T."/>
            <person name="Chang Q.C."/>
            <person name="Ding S.J."/>
            <person name="Wang X.J."/>
            <person name="Zhu J.G."/>
            <person name="Ruan X.D."/>
            <person name="Zhao L."/>
            <person name="Wei J.T."/>
            <person name="Ye R.Z."/>
            <person name="Que T.C."/>
            <person name="Du C.H."/>
            <person name="Zhou Y.H."/>
            <person name="Cheng J.X."/>
            <person name="Dai P.F."/>
            <person name="Guo W.B."/>
            <person name="Han X.H."/>
            <person name="Huang E.J."/>
            <person name="Li L.F."/>
            <person name="Wei W."/>
            <person name="Gao Y.C."/>
            <person name="Liu J.Z."/>
            <person name="Shao H.Z."/>
            <person name="Wang X."/>
            <person name="Wang C.C."/>
            <person name="Yang T.C."/>
            <person name="Huo Q.B."/>
            <person name="Li W."/>
            <person name="Chen H.Y."/>
            <person name="Chen S.E."/>
            <person name="Zhou L.G."/>
            <person name="Ni X.B."/>
            <person name="Tian J.H."/>
            <person name="Sheng Y."/>
            <person name="Liu T."/>
            <person name="Pan Y.S."/>
            <person name="Xia L.Y."/>
            <person name="Li J."/>
            <person name="Zhao F."/>
            <person name="Cao W.C."/>
        </authorList>
    </citation>
    <scope>NUCLEOTIDE SEQUENCE [LARGE SCALE GENOMIC DNA]</scope>
    <source>
        <strain evidence="2">HaeL-2018</strain>
    </source>
</reference>
<dbReference type="InterPro" id="IPR049012">
    <property type="entry name" value="Mutator_transp_dom"/>
</dbReference>
<feature type="domain" description="Mutator-like transposase" evidence="1">
    <location>
        <begin position="8"/>
        <end position="73"/>
    </location>
</feature>
<keyword evidence="3" id="KW-1185">Reference proteome</keyword>
<accession>A0A9J6HAW6</accession>
<evidence type="ECO:0000313" key="2">
    <source>
        <dbReference type="EMBL" id="KAH9384883.1"/>
    </source>
</evidence>
<organism evidence="2 3">
    <name type="scientific">Haemaphysalis longicornis</name>
    <name type="common">Bush tick</name>
    <dbReference type="NCBI Taxonomy" id="44386"/>
    <lineage>
        <taxon>Eukaryota</taxon>
        <taxon>Metazoa</taxon>
        <taxon>Ecdysozoa</taxon>
        <taxon>Arthropoda</taxon>
        <taxon>Chelicerata</taxon>
        <taxon>Arachnida</taxon>
        <taxon>Acari</taxon>
        <taxon>Parasitiformes</taxon>
        <taxon>Ixodida</taxon>
        <taxon>Ixodoidea</taxon>
        <taxon>Ixodidae</taxon>
        <taxon>Haemaphysalinae</taxon>
        <taxon>Haemaphysalis</taxon>
    </lineage>
</organism>
<evidence type="ECO:0000313" key="3">
    <source>
        <dbReference type="Proteomes" id="UP000821853"/>
    </source>
</evidence>
<dbReference type="Pfam" id="PF20700">
    <property type="entry name" value="Mutator"/>
    <property type="match status" value="1"/>
</dbReference>
<dbReference type="VEuPathDB" id="VectorBase:HLOH_041543"/>